<evidence type="ECO:0000313" key="2">
    <source>
        <dbReference type="Proteomes" id="UP001207654"/>
    </source>
</evidence>
<organism evidence="1 2">
    <name type="scientific">Archangium lansingense</name>
    <dbReference type="NCBI Taxonomy" id="2995310"/>
    <lineage>
        <taxon>Bacteria</taxon>
        <taxon>Pseudomonadati</taxon>
        <taxon>Myxococcota</taxon>
        <taxon>Myxococcia</taxon>
        <taxon>Myxococcales</taxon>
        <taxon>Cystobacterineae</taxon>
        <taxon>Archangiaceae</taxon>
        <taxon>Archangium</taxon>
    </lineage>
</organism>
<dbReference type="RefSeq" id="WP_267539542.1">
    <property type="nucleotide sequence ID" value="NZ_JAPNKA010000001.1"/>
</dbReference>
<protein>
    <submittedName>
        <fullName evidence="1">Uncharacterized protein</fullName>
    </submittedName>
</protein>
<accession>A0ABT4AHY5</accession>
<dbReference type="PROSITE" id="PS51257">
    <property type="entry name" value="PROKAR_LIPOPROTEIN"/>
    <property type="match status" value="1"/>
</dbReference>
<gene>
    <name evidence="1" type="ORF">OV287_41365</name>
</gene>
<name>A0ABT4AHY5_9BACT</name>
<sequence length="320" mass="35624">MRSPKSLLRALPLVELGGLLLVALACLVFQLRLPSRLASEADYRTVAGWLQAEARPGDAVLLFPWWSEKARLYLPPELPVYGYLGSDKDDLSAHPRVWVLGQPELPRADEADFRAAFLPKRTAVGASRRAGNLELTLYENGRYRPRRFVASEAYAKARVYLESPDGTRRDCPFDGSVHRCPGPPHLYVAPEWHEIHLEPRRCLWMHAPGGTQRLVAEFDGVPAGTELRLEGGIIFEFASHHEPRLSTTYYGVEDAASHEPLLEIAQPPGLEGVQKASRALPQGEPRTVKVWVRAENPERRQVCLDVFALGDGAVVSREGT</sequence>
<dbReference type="Proteomes" id="UP001207654">
    <property type="component" value="Unassembled WGS sequence"/>
</dbReference>
<reference evidence="1 2" key="1">
    <citation type="submission" date="2022-11" db="EMBL/GenBank/DDBJ databases">
        <title>Minimal conservation of predation-associated metabolite biosynthetic gene clusters underscores biosynthetic potential of Myxococcota including descriptions for ten novel species: Archangium lansinium sp. nov., Myxococcus landrumus sp. nov., Nannocystis bai.</title>
        <authorList>
            <person name="Ahearne A."/>
            <person name="Stevens C."/>
            <person name="Phillips K."/>
        </authorList>
    </citation>
    <scope>NUCLEOTIDE SEQUENCE [LARGE SCALE GENOMIC DNA]</scope>
    <source>
        <strain evidence="1 2">MIWBW</strain>
    </source>
</reference>
<comment type="caution">
    <text evidence="1">The sequence shown here is derived from an EMBL/GenBank/DDBJ whole genome shotgun (WGS) entry which is preliminary data.</text>
</comment>
<proteinExistence type="predicted"/>
<keyword evidence="2" id="KW-1185">Reference proteome</keyword>
<dbReference type="EMBL" id="JAPNKA010000001">
    <property type="protein sequence ID" value="MCY1080916.1"/>
    <property type="molecule type" value="Genomic_DNA"/>
</dbReference>
<evidence type="ECO:0000313" key="1">
    <source>
        <dbReference type="EMBL" id="MCY1080916.1"/>
    </source>
</evidence>